<evidence type="ECO:0000256" key="7">
    <source>
        <dbReference type="ARBA" id="ARBA00023204"/>
    </source>
</evidence>
<dbReference type="SUPFAM" id="SSF46767">
    <property type="entry name" value="Methylated DNA-protein cysteine methyltransferase, C-terminal domain"/>
    <property type="match status" value="1"/>
</dbReference>
<dbReference type="PROSITE" id="PS00374">
    <property type="entry name" value="MGMT"/>
    <property type="match status" value="1"/>
</dbReference>
<dbReference type="AlphaFoldDB" id="A0A936F0T0"/>
<evidence type="ECO:0000256" key="3">
    <source>
        <dbReference type="ARBA" id="ARBA00022490"/>
    </source>
</evidence>
<dbReference type="PANTHER" id="PTHR10815">
    <property type="entry name" value="METHYLATED-DNA--PROTEIN-CYSTEINE METHYLTRANSFERASE"/>
    <property type="match status" value="1"/>
</dbReference>
<evidence type="ECO:0000256" key="2">
    <source>
        <dbReference type="ARBA" id="ARBA00008711"/>
    </source>
</evidence>
<reference evidence="11 12" key="1">
    <citation type="submission" date="2020-10" db="EMBL/GenBank/DDBJ databases">
        <title>Connecting structure to function with the recovery of over 1000 high-quality activated sludge metagenome-assembled genomes encoding full-length rRNA genes using long-read sequencing.</title>
        <authorList>
            <person name="Singleton C.M."/>
            <person name="Petriglieri F."/>
            <person name="Kristensen J.M."/>
            <person name="Kirkegaard R.H."/>
            <person name="Michaelsen T.Y."/>
            <person name="Andersen M.H."/>
            <person name="Karst S.M."/>
            <person name="Dueholm M.S."/>
            <person name="Nielsen P.H."/>
            <person name="Albertsen M."/>
        </authorList>
    </citation>
    <scope>NUCLEOTIDE SEQUENCE [LARGE SCALE GENOMIC DNA]</scope>
    <source>
        <strain evidence="11">OdNE_18-Q3-R46-58_MAXAC.008</strain>
    </source>
</reference>
<evidence type="ECO:0000313" key="12">
    <source>
        <dbReference type="Proteomes" id="UP000709959"/>
    </source>
</evidence>
<evidence type="ECO:0000256" key="6">
    <source>
        <dbReference type="ARBA" id="ARBA00022763"/>
    </source>
</evidence>
<dbReference type="Gene3D" id="3.30.160.70">
    <property type="entry name" value="Methylated DNA-protein cysteine methyltransferase domain"/>
    <property type="match status" value="1"/>
</dbReference>
<keyword evidence="6 9" id="KW-0227">DNA damage</keyword>
<dbReference type="InterPro" id="IPR014048">
    <property type="entry name" value="MethylDNA_cys_MeTrfase_DNA-bd"/>
</dbReference>
<comment type="catalytic activity">
    <reaction evidence="8 9">
        <text>a 6-O-methyl-2'-deoxyguanosine in DNA + L-cysteinyl-[protein] = S-methyl-L-cysteinyl-[protein] + a 2'-deoxyguanosine in DNA</text>
        <dbReference type="Rhea" id="RHEA:24000"/>
        <dbReference type="Rhea" id="RHEA-COMP:10131"/>
        <dbReference type="Rhea" id="RHEA-COMP:10132"/>
        <dbReference type="Rhea" id="RHEA-COMP:11367"/>
        <dbReference type="Rhea" id="RHEA-COMP:11368"/>
        <dbReference type="ChEBI" id="CHEBI:29950"/>
        <dbReference type="ChEBI" id="CHEBI:82612"/>
        <dbReference type="ChEBI" id="CHEBI:85445"/>
        <dbReference type="ChEBI" id="CHEBI:85448"/>
        <dbReference type="EC" id="2.1.1.63"/>
    </reaction>
</comment>
<evidence type="ECO:0000256" key="8">
    <source>
        <dbReference type="ARBA" id="ARBA00049348"/>
    </source>
</evidence>
<evidence type="ECO:0000256" key="4">
    <source>
        <dbReference type="ARBA" id="ARBA00022603"/>
    </source>
</evidence>
<comment type="subcellular location">
    <subcellularLocation>
        <location evidence="9">Cytoplasm</location>
    </subcellularLocation>
</comment>
<dbReference type="NCBIfam" id="TIGR00589">
    <property type="entry name" value="ogt"/>
    <property type="match status" value="1"/>
</dbReference>
<dbReference type="Proteomes" id="UP000709959">
    <property type="component" value="Unassembled WGS sequence"/>
</dbReference>
<dbReference type="InterPro" id="IPR036388">
    <property type="entry name" value="WH-like_DNA-bd_sf"/>
</dbReference>
<comment type="miscellaneous">
    <text evidence="9">This enzyme catalyzes only one turnover and therefore is not strictly catalytic. According to one definition, an enzyme is a biocatalyst that acts repeatedly and over many reaction cycles.</text>
</comment>
<dbReference type="InterPro" id="IPR036217">
    <property type="entry name" value="MethylDNA_cys_MeTrfase_DNAb"/>
</dbReference>
<accession>A0A936F0T0</accession>
<evidence type="ECO:0000256" key="5">
    <source>
        <dbReference type="ARBA" id="ARBA00022679"/>
    </source>
</evidence>
<keyword evidence="5 9" id="KW-0808">Transferase</keyword>
<comment type="caution">
    <text evidence="11">The sequence shown here is derived from an EMBL/GenBank/DDBJ whole genome shotgun (WGS) entry which is preliminary data.</text>
</comment>
<dbReference type="GO" id="GO:0003908">
    <property type="term" value="F:methylated-DNA-[protein]-cysteine S-methyltransferase activity"/>
    <property type="evidence" value="ECO:0007669"/>
    <property type="project" value="UniProtKB-UniRule"/>
</dbReference>
<dbReference type="EC" id="2.1.1.63" evidence="9"/>
<gene>
    <name evidence="11" type="ORF">IPN91_03425</name>
</gene>
<dbReference type="PANTHER" id="PTHR10815:SF5">
    <property type="entry name" value="METHYLATED-DNA--PROTEIN-CYSTEINE METHYLTRANSFERASE"/>
    <property type="match status" value="1"/>
</dbReference>
<dbReference type="Gene3D" id="1.10.10.10">
    <property type="entry name" value="Winged helix-like DNA-binding domain superfamily/Winged helix DNA-binding domain"/>
    <property type="match status" value="1"/>
</dbReference>
<comment type="function">
    <text evidence="9">Involved in the cellular defense against the biological effects of O6-methylguanine (O6-MeG) and O4-methylthymine (O4-MeT) in DNA. Repairs the methylated nucleobase in DNA by stoichiometrically transferring the methyl group to a cysteine residue in the enzyme. This is a suicide reaction: the enzyme is irreversibly inactivated.</text>
</comment>
<feature type="active site" description="Nucleophile; methyl group acceptor" evidence="9">
    <location>
        <position position="135"/>
    </location>
</feature>
<dbReference type="GO" id="GO:0005737">
    <property type="term" value="C:cytoplasm"/>
    <property type="evidence" value="ECO:0007669"/>
    <property type="project" value="UniProtKB-SubCell"/>
</dbReference>
<evidence type="ECO:0000313" key="11">
    <source>
        <dbReference type="EMBL" id="MBK8571695.1"/>
    </source>
</evidence>
<dbReference type="HAMAP" id="MF_00772">
    <property type="entry name" value="OGT"/>
    <property type="match status" value="1"/>
</dbReference>
<dbReference type="CDD" id="cd06445">
    <property type="entry name" value="ATase"/>
    <property type="match status" value="1"/>
</dbReference>
<dbReference type="FunFam" id="1.10.10.10:FF:000214">
    <property type="entry name" value="Methylated-DNA--protein-cysteine methyltransferase"/>
    <property type="match status" value="1"/>
</dbReference>
<feature type="domain" description="Methylated-DNA-[protein]-cysteine S-methyltransferase DNA binding" evidence="10">
    <location>
        <begin position="84"/>
        <end position="164"/>
    </location>
</feature>
<dbReference type="InterPro" id="IPR001497">
    <property type="entry name" value="MethylDNA_cys_MeTrfase_AS"/>
</dbReference>
<dbReference type="InterPro" id="IPR036631">
    <property type="entry name" value="MGMT_N_sf"/>
</dbReference>
<name>A0A936F0T0_9BACT</name>
<dbReference type="GO" id="GO:0006307">
    <property type="term" value="P:DNA alkylation repair"/>
    <property type="evidence" value="ECO:0007669"/>
    <property type="project" value="UniProtKB-UniRule"/>
</dbReference>
<keyword evidence="4 9" id="KW-0489">Methyltransferase</keyword>
<dbReference type="InterPro" id="IPR023546">
    <property type="entry name" value="MGMT"/>
</dbReference>
<proteinExistence type="inferred from homology"/>
<protein>
    <recommendedName>
        <fullName evidence="9">Methylated-DNA--protein-cysteine methyltransferase</fullName>
        <ecNumber evidence="9">2.1.1.63</ecNumber>
    </recommendedName>
    <alternativeName>
        <fullName evidence="9">6-O-methylguanine-DNA methyltransferase</fullName>
        <shortName evidence="9">MGMT</shortName>
    </alternativeName>
    <alternativeName>
        <fullName evidence="9">O-6-methylguanine-DNA-alkyltransferase</fullName>
    </alternativeName>
</protein>
<sequence>MSGIHRIETSLGPVQAAFDADGAVIYLGFADHEFRMPLLRKLARLGPVPRPDATGVGRLREQLEAYAAGQRKAFDVPLRLHGSPFEQRVWAGLQRIPFGETRSYGQLAAELGDPHLSRAVGRANGANPVSILVPCHRVIGASGSLTGYAGGLAMKERLLALEGALSPVLHPVGSR</sequence>
<dbReference type="SUPFAM" id="SSF53155">
    <property type="entry name" value="Methylated DNA-protein cysteine methyltransferase domain"/>
    <property type="match status" value="1"/>
</dbReference>
<comment type="catalytic activity">
    <reaction evidence="1 9">
        <text>a 4-O-methyl-thymidine in DNA + L-cysteinyl-[protein] = a thymidine in DNA + S-methyl-L-cysteinyl-[protein]</text>
        <dbReference type="Rhea" id="RHEA:53428"/>
        <dbReference type="Rhea" id="RHEA-COMP:10131"/>
        <dbReference type="Rhea" id="RHEA-COMP:10132"/>
        <dbReference type="Rhea" id="RHEA-COMP:13555"/>
        <dbReference type="Rhea" id="RHEA-COMP:13556"/>
        <dbReference type="ChEBI" id="CHEBI:29950"/>
        <dbReference type="ChEBI" id="CHEBI:82612"/>
        <dbReference type="ChEBI" id="CHEBI:137386"/>
        <dbReference type="ChEBI" id="CHEBI:137387"/>
        <dbReference type="EC" id="2.1.1.63"/>
    </reaction>
</comment>
<evidence type="ECO:0000256" key="1">
    <source>
        <dbReference type="ARBA" id="ARBA00001286"/>
    </source>
</evidence>
<evidence type="ECO:0000259" key="10">
    <source>
        <dbReference type="Pfam" id="PF01035"/>
    </source>
</evidence>
<dbReference type="EMBL" id="JADKCH010000001">
    <property type="protein sequence ID" value="MBK8571695.1"/>
    <property type="molecule type" value="Genomic_DNA"/>
</dbReference>
<dbReference type="Pfam" id="PF01035">
    <property type="entry name" value="DNA_binding_1"/>
    <property type="match status" value="1"/>
</dbReference>
<keyword evidence="7 9" id="KW-0234">DNA repair</keyword>
<evidence type="ECO:0000256" key="9">
    <source>
        <dbReference type="HAMAP-Rule" id="MF_00772"/>
    </source>
</evidence>
<dbReference type="GO" id="GO:0032259">
    <property type="term" value="P:methylation"/>
    <property type="evidence" value="ECO:0007669"/>
    <property type="project" value="UniProtKB-KW"/>
</dbReference>
<organism evidence="11 12">
    <name type="scientific">Candidatus Geothrix odensensis</name>
    <dbReference type="NCBI Taxonomy" id="2954440"/>
    <lineage>
        <taxon>Bacteria</taxon>
        <taxon>Pseudomonadati</taxon>
        <taxon>Acidobacteriota</taxon>
        <taxon>Holophagae</taxon>
        <taxon>Holophagales</taxon>
        <taxon>Holophagaceae</taxon>
        <taxon>Geothrix</taxon>
    </lineage>
</organism>
<comment type="similarity">
    <text evidence="2 9">Belongs to the MGMT family.</text>
</comment>
<keyword evidence="3 9" id="KW-0963">Cytoplasm</keyword>